<evidence type="ECO:0000256" key="1">
    <source>
        <dbReference type="SAM" id="SignalP"/>
    </source>
</evidence>
<protein>
    <submittedName>
        <fullName evidence="2">Uncharacterized protein</fullName>
    </submittedName>
</protein>
<comment type="caution">
    <text evidence="2">The sequence shown here is derived from an EMBL/GenBank/DDBJ whole genome shotgun (WGS) entry which is preliminary data.</text>
</comment>
<proteinExistence type="predicted"/>
<dbReference type="Proteomes" id="UP001590951">
    <property type="component" value="Unassembled WGS sequence"/>
</dbReference>
<reference evidence="2 3" key="1">
    <citation type="submission" date="2024-09" db="EMBL/GenBank/DDBJ databases">
        <title>Rethinking Asexuality: The Enigmatic Case of Functional Sexual Genes in Lepraria (Stereocaulaceae).</title>
        <authorList>
            <person name="Doellman M."/>
            <person name="Sun Y."/>
            <person name="Barcenas-Pena A."/>
            <person name="Lumbsch H.T."/>
            <person name="Grewe F."/>
        </authorList>
    </citation>
    <scope>NUCLEOTIDE SEQUENCE [LARGE SCALE GENOMIC DNA]</scope>
    <source>
        <strain evidence="2 3">Grewe 0041</strain>
    </source>
</reference>
<organism evidence="2 3">
    <name type="scientific">Lepraria finkii</name>
    <dbReference type="NCBI Taxonomy" id="1340010"/>
    <lineage>
        <taxon>Eukaryota</taxon>
        <taxon>Fungi</taxon>
        <taxon>Dikarya</taxon>
        <taxon>Ascomycota</taxon>
        <taxon>Pezizomycotina</taxon>
        <taxon>Lecanoromycetes</taxon>
        <taxon>OSLEUM clade</taxon>
        <taxon>Lecanoromycetidae</taxon>
        <taxon>Lecanorales</taxon>
        <taxon>Lecanorineae</taxon>
        <taxon>Stereocaulaceae</taxon>
        <taxon>Lepraria</taxon>
    </lineage>
</organism>
<keyword evidence="1" id="KW-0732">Signal</keyword>
<evidence type="ECO:0000313" key="3">
    <source>
        <dbReference type="Proteomes" id="UP001590951"/>
    </source>
</evidence>
<keyword evidence="3" id="KW-1185">Reference proteome</keyword>
<dbReference type="EMBL" id="JBHFEH010000004">
    <property type="protein sequence ID" value="KAL2057648.1"/>
    <property type="molecule type" value="Genomic_DNA"/>
</dbReference>
<feature type="signal peptide" evidence="1">
    <location>
        <begin position="1"/>
        <end position="19"/>
    </location>
</feature>
<name>A0ABR4BJ07_9LECA</name>
<sequence>MRRLSALCLLTTITSLVSASAPYQVTWNTIRSYGPDGPRPVVTIQVGSDAKNNWLDTVDLHPGGINQHIILTKQFCNGKTASQWPAAAAGLYDIKALQSAINMTTKIGAPAMVWQWGSEAAQNLSGSASWIVDSVALEGENGGAQAYVVGKCSIIAVDEWMIELPNGTKYSSQVRTLSLEATGTQAFSNVPNYGEVDGNNVPIFGTNNGDIPSGSFGLHYGSVPLNQVGSLIFGGYDQSRVLGDAAAFEFVGGNNQVVAGLLDIQIKVETGGTPFNISSPYPSPSSEPNTSHIRGLLQKNTSFYDGQPTLINLIERGVQ</sequence>
<dbReference type="InterPro" id="IPR021109">
    <property type="entry name" value="Peptidase_aspartic_dom_sf"/>
</dbReference>
<dbReference type="SUPFAM" id="SSF50630">
    <property type="entry name" value="Acid proteases"/>
    <property type="match status" value="1"/>
</dbReference>
<gene>
    <name evidence="2" type="ORF">ABVK25_002032</name>
</gene>
<evidence type="ECO:0000313" key="2">
    <source>
        <dbReference type="EMBL" id="KAL2057648.1"/>
    </source>
</evidence>
<accession>A0ABR4BJ07</accession>
<feature type="chain" id="PRO_5046617703" evidence="1">
    <location>
        <begin position="20"/>
        <end position="319"/>
    </location>
</feature>